<name>A0A3S5BV61_9PLAT</name>
<keyword evidence="4" id="KW-1185">Reference proteome</keyword>
<feature type="signal peptide" evidence="2">
    <location>
        <begin position="1"/>
        <end position="16"/>
    </location>
</feature>
<feature type="region of interest" description="Disordered" evidence="1">
    <location>
        <begin position="292"/>
        <end position="330"/>
    </location>
</feature>
<evidence type="ECO:0000313" key="3">
    <source>
        <dbReference type="EMBL" id="VEL41518.1"/>
    </source>
</evidence>
<keyword evidence="2" id="KW-0732">Signal</keyword>
<evidence type="ECO:0000256" key="2">
    <source>
        <dbReference type="SAM" id="SignalP"/>
    </source>
</evidence>
<comment type="caution">
    <text evidence="3">The sequence shown here is derived from an EMBL/GenBank/DDBJ whole genome shotgun (WGS) entry which is preliminary data.</text>
</comment>
<sequence length="349" mass="39232">MISLARSLLFAHIVSSDNCLRPYSGKRAAATSKTGISTGAGERRQAFLGQKKKDHSRMLWKHQTCRRLREGKRVLRSITQLRYVCLEEKTTETFLQITLSLVLTIHLPASQASKSLALIIERTETTRYSGQLLFDQTTAPSSSGDGLLRLHRSSVARTIFWAEARPVHGFHRSLISPPDWGRLLGFATSASLLPMQTSQRDNPHISWQDWLTGNRMSSEVVALVSATLCEDFHFVWKYTMKRFVGNSHLKASAYSRRTEATPASDNCAAAWVETPSEVVLQGPVGLVGVIEASVNPEDDRNRHRRRHRHKDTDMGTNSRKSGSKARPCAKTEPGCVCRRARMRRPRQVQ</sequence>
<proteinExistence type="predicted"/>
<feature type="chain" id="PRO_5018786313" evidence="2">
    <location>
        <begin position="17"/>
        <end position="349"/>
    </location>
</feature>
<gene>
    <name evidence="3" type="ORF">PXEA_LOCUS34958</name>
</gene>
<reference evidence="3" key="1">
    <citation type="submission" date="2018-11" db="EMBL/GenBank/DDBJ databases">
        <authorList>
            <consortium name="Pathogen Informatics"/>
        </authorList>
    </citation>
    <scope>NUCLEOTIDE SEQUENCE</scope>
</reference>
<dbReference type="Proteomes" id="UP000784294">
    <property type="component" value="Unassembled WGS sequence"/>
</dbReference>
<evidence type="ECO:0000313" key="4">
    <source>
        <dbReference type="Proteomes" id="UP000784294"/>
    </source>
</evidence>
<dbReference type="AlphaFoldDB" id="A0A3S5BV61"/>
<protein>
    <submittedName>
        <fullName evidence="3">Uncharacterized protein</fullName>
    </submittedName>
</protein>
<evidence type="ECO:0000256" key="1">
    <source>
        <dbReference type="SAM" id="MobiDB-lite"/>
    </source>
</evidence>
<dbReference type="EMBL" id="CAAALY010269719">
    <property type="protein sequence ID" value="VEL41518.1"/>
    <property type="molecule type" value="Genomic_DNA"/>
</dbReference>
<organism evidence="3 4">
    <name type="scientific">Protopolystoma xenopodis</name>
    <dbReference type="NCBI Taxonomy" id="117903"/>
    <lineage>
        <taxon>Eukaryota</taxon>
        <taxon>Metazoa</taxon>
        <taxon>Spiralia</taxon>
        <taxon>Lophotrochozoa</taxon>
        <taxon>Platyhelminthes</taxon>
        <taxon>Monogenea</taxon>
        <taxon>Polyopisthocotylea</taxon>
        <taxon>Polystomatidea</taxon>
        <taxon>Polystomatidae</taxon>
        <taxon>Protopolystoma</taxon>
    </lineage>
</organism>
<accession>A0A3S5BV61</accession>